<gene>
    <name evidence="1" type="ORF">Vadar_009895</name>
</gene>
<name>A0ACB7ZJN5_9ERIC</name>
<evidence type="ECO:0000313" key="2">
    <source>
        <dbReference type="Proteomes" id="UP000828048"/>
    </source>
</evidence>
<evidence type="ECO:0000313" key="1">
    <source>
        <dbReference type="EMBL" id="KAH7865689.1"/>
    </source>
</evidence>
<sequence length="100" mass="11390">MHIRVYNTTNAFTSLGATFDERVLLGRGPTSSTIHGELRHRVGSLLPQQGNDASYAQLYIYDPASALEVRNCRNQQLRRDVLQTIQDTLLQVNPFVEKFR</sequence>
<proteinExistence type="predicted"/>
<reference evidence="1 2" key="1">
    <citation type="journal article" date="2021" name="Hortic Res">
        <title>High-quality reference genome and annotation aids understanding of berry development for evergreen blueberry (Vaccinium darrowii).</title>
        <authorList>
            <person name="Yu J."/>
            <person name="Hulse-Kemp A.M."/>
            <person name="Babiker E."/>
            <person name="Staton M."/>
        </authorList>
    </citation>
    <scope>NUCLEOTIDE SEQUENCE [LARGE SCALE GENOMIC DNA]</scope>
    <source>
        <strain evidence="2">cv. NJ 8807/NJ 8810</strain>
        <tissue evidence="1">Young leaf</tissue>
    </source>
</reference>
<comment type="caution">
    <text evidence="1">The sequence shown here is derived from an EMBL/GenBank/DDBJ whole genome shotgun (WGS) entry which is preliminary data.</text>
</comment>
<accession>A0ACB7ZJN5</accession>
<dbReference type="EMBL" id="CM037159">
    <property type="protein sequence ID" value="KAH7865689.1"/>
    <property type="molecule type" value="Genomic_DNA"/>
</dbReference>
<organism evidence="1 2">
    <name type="scientific">Vaccinium darrowii</name>
    <dbReference type="NCBI Taxonomy" id="229202"/>
    <lineage>
        <taxon>Eukaryota</taxon>
        <taxon>Viridiplantae</taxon>
        <taxon>Streptophyta</taxon>
        <taxon>Embryophyta</taxon>
        <taxon>Tracheophyta</taxon>
        <taxon>Spermatophyta</taxon>
        <taxon>Magnoliopsida</taxon>
        <taxon>eudicotyledons</taxon>
        <taxon>Gunneridae</taxon>
        <taxon>Pentapetalae</taxon>
        <taxon>asterids</taxon>
        <taxon>Ericales</taxon>
        <taxon>Ericaceae</taxon>
        <taxon>Vaccinioideae</taxon>
        <taxon>Vaccinieae</taxon>
        <taxon>Vaccinium</taxon>
    </lineage>
</organism>
<protein>
    <submittedName>
        <fullName evidence="1">Uncharacterized protein</fullName>
    </submittedName>
</protein>
<dbReference type="Proteomes" id="UP000828048">
    <property type="component" value="Chromosome 9"/>
</dbReference>
<keyword evidence="2" id="KW-1185">Reference proteome</keyword>